<sequence>MSMEESEKMDLEVNGLSLIDFSSENDNLIGNSSSPLPSWGLEEYPSSVATNVQEEMDMACKDNHDDQFPQLHESKEPEKARRKGKVNLRKSLAWDSAFFTDAGVLDADELSSMIKGGDKQTLPMIEEDVRQSVDSISTLESDNLTLEHIEAELFGDIRASIQKVAIPASGEVSAKTDNGANSSTTKVDLASKDRMKPKLAPKRIIGAQAGTPKSQPKQITGTQRLGKGLNQDKAQVTQSISRTTSGASLKPPKISTKLQPVSASKRASLDITRVKTDNDSMKISTASVRGAQTPKASALNKASRVLPKPTISMKPSSVGSSPSMKVHATRSSSDSSGSTSSDKTTKSSIPVARRKVDSKPIAQPSASAKLKTPSKAAVKSKLPSGNSAVSAYLMSSKINASISPASSISEWSSVSSSSSATINQRSSKLRTSFDTSSCRSFDSDTSTLDLNNHLSDQKSDKPENWGATLPRESLKQAGSVSRPASMMKPSGLRMPSPKMGYFDGVKAVRTPNGTHSNSSTALPKNEAAICSPKVNSNTKAKSVKVPLRANRKPETLKHLSPFSSSDKSNISDNHSGAQSSLATALPKTEAPISSPKGNSNMKAKSVRVPLRANRKPETLRHLSPLSSSDKSNVSDNHTGGPSDITLIAELSLEVHHEISGANTSKNMDVLAEEPDPVEHIQSASSVVSLVGTKGENQGTASAFNNKEDVAEGPDTVEHVADASLVATKSENQGIASILNEEVMAEGPDTVEHVADDGLVAIKSENQVIVNNDTDEVKSENQIIAHTLNNEEVVAEGPEAAEHIAGDALVAIESENEVIVKNDTVLFKSESQSIASALNNEEDAAEGPDTVEHVADASLVATKSENQGISSILNNEEFVAEGPDTVEHVPDDGLVAIKSENQTIAHPLNNEEVVAQGPEAVEHVAGDALVAIESENEVIVKNDTVLFKSEGQSIASALNNEEDVAEEPAHDDLVAIKSENEVIVKNDTNVIKSEHQRIEEVVADEPDTVEHVTGDGLVAIKSESQVIVKNDTDVINGEHQRIEEVVADEPDKVEHIAGDGLVAMKSENQVFMNNDTVIIKSESQRVASTLNNKDFVAEGPDTFVDVPRDGLVAIESENQSVLDNDMTAGFAAINSQKEGVMENEMDLDTIENIDIKAVEVTIGENIRCCQAEDGDGVGVQCNVNYNLEVPSQMNEMNLEDNVNGDFKHTNIDHVEREYDTTFRGAETMPQCQTGNGGRVDVKDDLTTPEKTNAEKNVWANQADQLNSQVEEVSITPFSDKVESLMNKLAYLSLNTPEIAVRRTPFAVKNSSGDCLDFCEGAGQVVGKTDLDLHSLQIDHKENSNL</sequence>
<feature type="compositionally biased region" description="Basic and acidic residues" evidence="1">
    <location>
        <begin position="62"/>
        <end position="79"/>
    </location>
</feature>
<comment type="caution">
    <text evidence="2">The sequence shown here is derived from an EMBL/GenBank/DDBJ whole genome shotgun (WGS) entry which is preliminary data.</text>
</comment>
<feature type="compositionally biased region" description="Polar residues" evidence="1">
    <location>
        <begin position="624"/>
        <end position="639"/>
    </location>
</feature>
<organism evidence="2 3">
    <name type="scientific">Datura stramonium</name>
    <name type="common">Jimsonweed</name>
    <name type="synonym">Common thornapple</name>
    <dbReference type="NCBI Taxonomy" id="4076"/>
    <lineage>
        <taxon>Eukaryota</taxon>
        <taxon>Viridiplantae</taxon>
        <taxon>Streptophyta</taxon>
        <taxon>Embryophyta</taxon>
        <taxon>Tracheophyta</taxon>
        <taxon>Spermatophyta</taxon>
        <taxon>Magnoliopsida</taxon>
        <taxon>eudicotyledons</taxon>
        <taxon>Gunneridae</taxon>
        <taxon>Pentapetalae</taxon>
        <taxon>asterids</taxon>
        <taxon>lamiids</taxon>
        <taxon>Solanales</taxon>
        <taxon>Solanaceae</taxon>
        <taxon>Solanoideae</taxon>
        <taxon>Datureae</taxon>
        <taxon>Datura</taxon>
    </lineage>
</organism>
<feature type="compositionally biased region" description="Polar residues" evidence="1">
    <location>
        <begin position="421"/>
        <end position="454"/>
    </location>
</feature>
<feature type="region of interest" description="Disordered" evidence="1">
    <location>
        <begin position="62"/>
        <end position="84"/>
    </location>
</feature>
<feature type="region of interest" description="Disordered" evidence="1">
    <location>
        <begin position="416"/>
        <end position="497"/>
    </location>
</feature>
<evidence type="ECO:0000313" key="2">
    <source>
        <dbReference type="EMBL" id="MCD9641049.1"/>
    </source>
</evidence>
<dbReference type="Proteomes" id="UP000823775">
    <property type="component" value="Unassembled WGS sequence"/>
</dbReference>
<dbReference type="InterPro" id="IPR045882">
    <property type="entry name" value="GPT1/2"/>
</dbReference>
<dbReference type="EMBL" id="JACEIK010003266">
    <property type="protein sequence ID" value="MCD9641049.1"/>
    <property type="molecule type" value="Genomic_DNA"/>
</dbReference>
<evidence type="ECO:0000256" key="1">
    <source>
        <dbReference type="SAM" id="MobiDB-lite"/>
    </source>
</evidence>
<name>A0ABS8V4H4_DATST</name>
<feature type="compositionally biased region" description="Polar residues" evidence="1">
    <location>
        <begin position="237"/>
        <end position="247"/>
    </location>
</feature>
<keyword evidence="3" id="KW-1185">Reference proteome</keyword>
<dbReference type="PANTHER" id="PTHR33737">
    <property type="entry name" value="OS05G0121800 PROTEIN"/>
    <property type="match status" value="1"/>
</dbReference>
<evidence type="ECO:0000313" key="3">
    <source>
        <dbReference type="Proteomes" id="UP000823775"/>
    </source>
</evidence>
<protein>
    <submittedName>
        <fullName evidence="2">Uncharacterized protein</fullName>
    </submittedName>
</protein>
<gene>
    <name evidence="2" type="ORF">HAX54_026865</name>
</gene>
<reference evidence="2 3" key="1">
    <citation type="journal article" date="2021" name="BMC Genomics">
        <title>Datura genome reveals duplications of psychoactive alkaloid biosynthetic genes and high mutation rate following tissue culture.</title>
        <authorList>
            <person name="Rajewski A."/>
            <person name="Carter-House D."/>
            <person name="Stajich J."/>
            <person name="Litt A."/>
        </authorList>
    </citation>
    <scope>NUCLEOTIDE SEQUENCE [LARGE SCALE GENOMIC DNA]</scope>
    <source>
        <strain evidence="2">AR-01</strain>
    </source>
</reference>
<accession>A0ABS8V4H4</accession>
<dbReference type="PANTHER" id="PTHR33737:SF2">
    <property type="entry name" value="OS12G0102700 PROTEIN"/>
    <property type="match status" value="1"/>
</dbReference>
<feature type="compositionally biased region" description="Low complexity" evidence="1">
    <location>
        <begin position="312"/>
        <end position="348"/>
    </location>
</feature>
<feature type="region of interest" description="Disordered" evidence="1">
    <location>
        <begin position="538"/>
        <end position="640"/>
    </location>
</feature>
<proteinExistence type="predicted"/>
<feature type="region of interest" description="Disordered" evidence="1">
    <location>
        <begin position="237"/>
        <end position="386"/>
    </location>
</feature>
<feature type="compositionally biased region" description="Polar residues" evidence="1">
    <location>
        <begin position="561"/>
        <end position="582"/>
    </location>
</feature>